<dbReference type="PANTHER" id="PTHR42709">
    <property type="entry name" value="ALKALINE PHOSPHATASE LIKE PROTEIN"/>
    <property type="match status" value="1"/>
</dbReference>
<dbReference type="EMBL" id="FIZY01000010">
    <property type="protein sequence ID" value="CZF80516.1"/>
    <property type="molecule type" value="Genomic_DNA"/>
</dbReference>
<gene>
    <name evidence="7" type="ORF">GMA8713_01447</name>
</gene>
<evidence type="ECO:0000256" key="5">
    <source>
        <dbReference type="ARBA" id="ARBA00023136"/>
    </source>
</evidence>
<name>A0A128F2P1_9GAMM</name>
<dbReference type="GO" id="GO:0005886">
    <property type="term" value="C:plasma membrane"/>
    <property type="evidence" value="ECO:0007669"/>
    <property type="project" value="UniProtKB-SubCell"/>
</dbReference>
<reference evidence="8" key="1">
    <citation type="submission" date="2016-02" db="EMBL/GenBank/DDBJ databases">
        <authorList>
            <person name="Rodrigo-Torres Lidia"/>
            <person name="Arahal R.David."/>
        </authorList>
    </citation>
    <scope>NUCLEOTIDE SEQUENCE [LARGE SCALE GENOMIC DNA]</scope>
    <source>
        <strain evidence="8">CECT 8713</strain>
    </source>
</reference>
<proteinExistence type="predicted"/>
<feature type="transmembrane region" description="Helical" evidence="6">
    <location>
        <begin position="161"/>
        <end position="180"/>
    </location>
</feature>
<keyword evidence="3 6" id="KW-0812">Transmembrane</keyword>
<feature type="transmembrane region" description="Helical" evidence="6">
    <location>
        <begin position="47"/>
        <end position="70"/>
    </location>
</feature>
<evidence type="ECO:0000256" key="1">
    <source>
        <dbReference type="ARBA" id="ARBA00004651"/>
    </source>
</evidence>
<evidence type="ECO:0000313" key="7">
    <source>
        <dbReference type="EMBL" id="CZF80516.1"/>
    </source>
</evidence>
<dbReference type="OrthoDB" id="5703869at2"/>
<keyword evidence="4 6" id="KW-1133">Transmembrane helix</keyword>
<feature type="transmembrane region" description="Helical" evidence="6">
    <location>
        <begin position="7"/>
        <end position="27"/>
    </location>
</feature>
<accession>A0A128F2P1</accession>
<dbReference type="AlphaFoldDB" id="A0A128F2P1"/>
<dbReference type="Proteomes" id="UP000073601">
    <property type="component" value="Unassembled WGS sequence"/>
</dbReference>
<organism evidence="7 8">
    <name type="scientific">Grimontia marina</name>
    <dbReference type="NCBI Taxonomy" id="646534"/>
    <lineage>
        <taxon>Bacteria</taxon>
        <taxon>Pseudomonadati</taxon>
        <taxon>Pseudomonadota</taxon>
        <taxon>Gammaproteobacteria</taxon>
        <taxon>Vibrionales</taxon>
        <taxon>Vibrionaceae</taxon>
        <taxon>Grimontia</taxon>
    </lineage>
</organism>
<dbReference type="RefSeq" id="WP_062707233.1">
    <property type="nucleotide sequence ID" value="NZ_CAWRCI010000010.1"/>
</dbReference>
<evidence type="ECO:0000313" key="8">
    <source>
        <dbReference type="Proteomes" id="UP000073601"/>
    </source>
</evidence>
<dbReference type="InterPro" id="IPR051311">
    <property type="entry name" value="DedA_domain"/>
</dbReference>
<comment type="subcellular location">
    <subcellularLocation>
        <location evidence="1">Cell membrane</location>
        <topology evidence="1">Multi-pass membrane protein</topology>
    </subcellularLocation>
</comment>
<evidence type="ECO:0000256" key="6">
    <source>
        <dbReference type="SAM" id="Phobius"/>
    </source>
</evidence>
<feature type="transmembrane region" description="Helical" evidence="6">
    <location>
        <begin position="128"/>
        <end position="149"/>
    </location>
</feature>
<keyword evidence="5 6" id="KW-0472">Membrane</keyword>
<protein>
    <submittedName>
        <fullName evidence="7">SNARE associated Golgi protein</fullName>
    </submittedName>
</protein>
<evidence type="ECO:0000256" key="2">
    <source>
        <dbReference type="ARBA" id="ARBA00022475"/>
    </source>
</evidence>
<keyword evidence="8" id="KW-1185">Reference proteome</keyword>
<evidence type="ECO:0000256" key="3">
    <source>
        <dbReference type="ARBA" id="ARBA00022692"/>
    </source>
</evidence>
<sequence length="192" mass="21116">MNDITATLLTYSPVTLFFAVILLSYLLEDLAIVTASVAASQGVMSVPIALAAIFVGIATGDIGLYALGLWSRRWRKLRGILLTKPSVRMIRRKLRAHAFGNLFLIRFVPGLRFVGFCLSGFFRVGLKPFLSAVLVATALWTALVFVLVYQLGEIEWINRHLSWGLIPVVVLLLIAVNRAAGSKLKEKAICTD</sequence>
<evidence type="ECO:0000256" key="4">
    <source>
        <dbReference type="ARBA" id="ARBA00022989"/>
    </source>
</evidence>
<feature type="transmembrane region" description="Helical" evidence="6">
    <location>
        <begin position="98"/>
        <end position="122"/>
    </location>
</feature>
<keyword evidence="2" id="KW-1003">Cell membrane</keyword>
<dbReference type="PANTHER" id="PTHR42709:SF6">
    <property type="entry name" value="UNDECAPRENYL PHOSPHATE TRANSPORTER A"/>
    <property type="match status" value="1"/>
</dbReference>